<keyword evidence="1" id="KW-1133">Transmembrane helix</keyword>
<evidence type="ECO:0000256" key="1">
    <source>
        <dbReference type="SAM" id="Phobius"/>
    </source>
</evidence>
<dbReference type="EMBL" id="CP126217">
    <property type="protein sequence ID" value="WIA18997.1"/>
    <property type="molecule type" value="Genomic_DNA"/>
</dbReference>
<dbReference type="Proteomes" id="UP001244341">
    <property type="component" value="Chromosome 10b"/>
</dbReference>
<feature type="transmembrane region" description="Helical" evidence="1">
    <location>
        <begin position="84"/>
        <end position="102"/>
    </location>
</feature>
<gene>
    <name evidence="3" type="ORF">OEZ85_003663</name>
</gene>
<dbReference type="Pfam" id="PF13391">
    <property type="entry name" value="HNH_2"/>
    <property type="match status" value="1"/>
</dbReference>
<evidence type="ECO:0000313" key="4">
    <source>
        <dbReference type="Proteomes" id="UP001244341"/>
    </source>
</evidence>
<keyword evidence="1" id="KW-0812">Transmembrane</keyword>
<proteinExistence type="predicted"/>
<dbReference type="InterPro" id="IPR003615">
    <property type="entry name" value="HNH_nuc"/>
</dbReference>
<keyword evidence="1" id="KW-0472">Membrane</keyword>
<reference evidence="3 4" key="1">
    <citation type="submission" date="2023-05" db="EMBL/GenBank/DDBJ databases">
        <title>A 100% complete, gapless, phased diploid assembly of the Scenedesmus obliquus UTEX 3031 genome.</title>
        <authorList>
            <person name="Biondi T.C."/>
            <person name="Hanschen E.R."/>
            <person name="Kwon T."/>
            <person name="Eng W."/>
            <person name="Kruse C.P.S."/>
            <person name="Koehler S.I."/>
            <person name="Kunde Y."/>
            <person name="Gleasner C.D."/>
            <person name="You Mak K.T."/>
            <person name="Polle J."/>
            <person name="Hovde B.T."/>
            <person name="Starkenburg S.R."/>
        </authorList>
    </citation>
    <scope>NUCLEOTIDE SEQUENCE [LARGE SCALE GENOMIC DNA]</scope>
    <source>
        <strain evidence="3 4">DOE0152z</strain>
    </source>
</reference>
<evidence type="ECO:0000259" key="2">
    <source>
        <dbReference type="Pfam" id="PF13391"/>
    </source>
</evidence>
<feature type="domain" description="HNH nuclease" evidence="2">
    <location>
        <begin position="7"/>
        <end position="54"/>
    </location>
</feature>
<evidence type="ECO:0000313" key="3">
    <source>
        <dbReference type="EMBL" id="WIA18997.1"/>
    </source>
</evidence>
<protein>
    <recommendedName>
        <fullName evidence="2">HNH nuclease domain-containing protein</fullName>
    </recommendedName>
</protein>
<sequence length="107" mass="12393">MECSAKELVAGHIYRQQWPKSLLAKVGVTLHDPSNIIIMQSQLEKAFDKWQWIVLPDGPDDYKVHQQQQINYNIKRGAVQHAPVALFVLCCLASFQFMQQFMQQVHL</sequence>
<name>A0ABY8UC04_TETOB</name>
<accession>A0ABY8UC04</accession>
<keyword evidence="4" id="KW-1185">Reference proteome</keyword>
<organism evidence="3 4">
    <name type="scientific">Tetradesmus obliquus</name>
    <name type="common">Green alga</name>
    <name type="synonym">Acutodesmus obliquus</name>
    <dbReference type="NCBI Taxonomy" id="3088"/>
    <lineage>
        <taxon>Eukaryota</taxon>
        <taxon>Viridiplantae</taxon>
        <taxon>Chlorophyta</taxon>
        <taxon>core chlorophytes</taxon>
        <taxon>Chlorophyceae</taxon>
        <taxon>CS clade</taxon>
        <taxon>Sphaeropleales</taxon>
        <taxon>Scenedesmaceae</taxon>
        <taxon>Tetradesmus</taxon>
    </lineage>
</organism>